<keyword evidence="8" id="KW-1185">Reference proteome</keyword>
<feature type="transmembrane region" description="Helical" evidence="5">
    <location>
        <begin position="23"/>
        <end position="45"/>
    </location>
</feature>
<protein>
    <submittedName>
        <fullName evidence="7">High affinity sulfate transporter 1</fullName>
    </submittedName>
</protein>
<evidence type="ECO:0000313" key="7">
    <source>
        <dbReference type="EMBL" id="TDQ82975.1"/>
    </source>
</evidence>
<evidence type="ECO:0000256" key="1">
    <source>
        <dbReference type="ARBA" id="ARBA00004141"/>
    </source>
</evidence>
<dbReference type="InterPro" id="IPR011547">
    <property type="entry name" value="SLC26A/SulP_dom"/>
</dbReference>
<dbReference type="Pfam" id="PF01740">
    <property type="entry name" value="STAS"/>
    <property type="match status" value="1"/>
</dbReference>
<feature type="transmembrane region" description="Helical" evidence="5">
    <location>
        <begin position="330"/>
        <end position="346"/>
    </location>
</feature>
<name>A0A4R6WPF5_9PROT</name>
<accession>A0A4R6WPF5</accession>
<dbReference type="AlphaFoldDB" id="A0A4R6WPF5"/>
<dbReference type="GO" id="GO:0055085">
    <property type="term" value="P:transmembrane transport"/>
    <property type="evidence" value="ECO:0007669"/>
    <property type="project" value="InterPro"/>
</dbReference>
<evidence type="ECO:0000256" key="5">
    <source>
        <dbReference type="SAM" id="Phobius"/>
    </source>
</evidence>
<proteinExistence type="predicted"/>
<evidence type="ECO:0000256" key="2">
    <source>
        <dbReference type="ARBA" id="ARBA00022692"/>
    </source>
</evidence>
<dbReference type="EMBL" id="SNYW01000007">
    <property type="protein sequence ID" value="TDQ82975.1"/>
    <property type="molecule type" value="Genomic_DNA"/>
</dbReference>
<keyword evidence="4 5" id="KW-0472">Membrane</keyword>
<feature type="transmembrane region" description="Helical" evidence="5">
    <location>
        <begin position="138"/>
        <end position="161"/>
    </location>
</feature>
<feature type="domain" description="STAS" evidence="6">
    <location>
        <begin position="442"/>
        <end position="557"/>
    </location>
</feature>
<feature type="transmembrane region" description="Helical" evidence="5">
    <location>
        <begin position="386"/>
        <end position="418"/>
    </location>
</feature>
<dbReference type="Proteomes" id="UP000295783">
    <property type="component" value="Unassembled WGS sequence"/>
</dbReference>
<sequence>MNLITALDQLPLWRQIKGYQPGWLRLDLAAGLSIAAVSLPSAIAYPAIAQLPIETGLFAAVFAMIGYALTGPSRQLMVGPDTATCIMLASVIGALGATVAEDRALFAQSLAILVGVVCLGAGLLRFGMVANFLSRPMLVGFLIGISISLIIGQFTRLTGVPIESRGLLRPIIELLGKFEQVHIPTLIMALSSLLFIRLAQRLLPGLPAPLLAISLAIAASAAFGLQEAGIAVLGQLPAVSFSISLPAWHHLDLLPDLVGGAIAITIVGFGSGIVTARSFAMKSRVDVDANRELIGFGGANISSGLFGGFPVTASDSRTAVNFAIGGKTQVAALVAAGGLAAAILFIGDLLAFLPTATLGAILISAAIDLIDLKELNAIRRINQTEFAFALVTVFGVVIVGVLQGVFLAIAVTLAQLLWTASYPRTALLGRLPGQTGLVKLHKHPEAVPVPGMVIVMVQSAILFFNADYLKQRLQKIALARRAETSWFVIDASAINMLDSTAVAKLEELRLILANAGIRLCFSELNSQARTALRRAGLADRLGQDMLFGSTEAAIDAFTTKTPARRDQAVPASDWKA</sequence>
<keyword evidence="2 5" id="KW-0812">Transmembrane</keyword>
<feature type="transmembrane region" description="Helical" evidence="5">
    <location>
        <begin position="106"/>
        <end position="126"/>
    </location>
</feature>
<feature type="transmembrane region" description="Helical" evidence="5">
    <location>
        <begin position="181"/>
        <end position="198"/>
    </location>
</feature>
<evidence type="ECO:0000256" key="4">
    <source>
        <dbReference type="ARBA" id="ARBA00023136"/>
    </source>
</evidence>
<dbReference type="InterPro" id="IPR002645">
    <property type="entry name" value="STAS_dom"/>
</dbReference>
<feature type="transmembrane region" description="Helical" evidence="5">
    <location>
        <begin position="253"/>
        <end position="274"/>
    </location>
</feature>
<dbReference type="PANTHER" id="PTHR11814">
    <property type="entry name" value="SULFATE TRANSPORTER"/>
    <property type="match status" value="1"/>
</dbReference>
<dbReference type="RefSeq" id="WP_133612771.1">
    <property type="nucleotide sequence ID" value="NZ_SNYW01000007.1"/>
</dbReference>
<reference evidence="7 8" key="1">
    <citation type="submission" date="2019-03" db="EMBL/GenBank/DDBJ databases">
        <title>Genomic Encyclopedia of Type Strains, Phase III (KMG-III): the genomes of soil and plant-associated and newly described type strains.</title>
        <authorList>
            <person name="Whitman W."/>
        </authorList>
    </citation>
    <scope>NUCLEOTIDE SEQUENCE [LARGE SCALE GENOMIC DNA]</scope>
    <source>
        <strain evidence="7 8">CGMCC 1.7660</strain>
    </source>
</reference>
<dbReference type="OrthoDB" id="9769739at2"/>
<comment type="subcellular location">
    <subcellularLocation>
        <location evidence="1">Membrane</location>
        <topology evidence="1">Multi-pass membrane protein</topology>
    </subcellularLocation>
</comment>
<evidence type="ECO:0000259" key="6">
    <source>
        <dbReference type="PROSITE" id="PS50801"/>
    </source>
</evidence>
<comment type="caution">
    <text evidence="7">The sequence shown here is derived from an EMBL/GenBank/DDBJ whole genome shotgun (WGS) entry which is preliminary data.</text>
</comment>
<dbReference type="Gene3D" id="3.30.750.24">
    <property type="entry name" value="STAS domain"/>
    <property type="match status" value="1"/>
</dbReference>
<evidence type="ECO:0000256" key="3">
    <source>
        <dbReference type="ARBA" id="ARBA00022989"/>
    </source>
</evidence>
<gene>
    <name evidence="7" type="ORF">A8950_1257</name>
</gene>
<organism evidence="7 8">
    <name type="scientific">Dongia mobilis</name>
    <dbReference type="NCBI Taxonomy" id="578943"/>
    <lineage>
        <taxon>Bacteria</taxon>
        <taxon>Pseudomonadati</taxon>
        <taxon>Pseudomonadota</taxon>
        <taxon>Alphaproteobacteria</taxon>
        <taxon>Rhodospirillales</taxon>
        <taxon>Dongiaceae</taxon>
        <taxon>Dongia</taxon>
    </lineage>
</organism>
<dbReference type="SUPFAM" id="SSF52091">
    <property type="entry name" value="SpoIIaa-like"/>
    <property type="match status" value="1"/>
</dbReference>
<dbReference type="CDD" id="cd07042">
    <property type="entry name" value="STAS_SulP_like_sulfate_transporter"/>
    <property type="match status" value="1"/>
</dbReference>
<dbReference type="Pfam" id="PF00916">
    <property type="entry name" value="Sulfate_transp"/>
    <property type="match status" value="1"/>
</dbReference>
<feature type="transmembrane region" description="Helical" evidence="5">
    <location>
        <begin position="447"/>
        <end position="466"/>
    </location>
</feature>
<keyword evidence="3 5" id="KW-1133">Transmembrane helix</keyword>
<feature type="transmembrane region" description="Helical" evidence="5">
    <location>
        <begin position="51"/>
        <end position="70"/>
    </location>
</feature>
<dbReference type="PROSITE" id="PS50801">
    <property type="entry name" value="STAS"/>
    <property type="match status" value="1"/>
</dbReference>
<dbReference type="GO" id="GO:0016020">
    <property type="term" value="C:membrane"/>
    <property type="evidence" value="ECO:0007669"/>
    <property type="project" value="UniProtKB-SubCell"/>
</dbReference>
<feature type="transmembrane region" description="Helical" evidence="5">
    <location>
        <begin position="210"/>
        <end position="233"/>
    </location>
</feature>
<evidence type="ECO:0000313" key="8">
    <source>
        <dbReference type="Proteomes" id="UP000295783"/>
    </source>
</evidence>
<dbReference type="InterPro" id="IPR036513">
    <property type="entry name" value="STAS_dom_sf"/>
</dbReference>
<feature type="transmembrane region" description="Helical" evidence="5">
    <location>
        <begin position="82"/>
        <end position="100"/>
    </location>
</feature>
<dbReference type="InterPro" id="IPR001902">
    <property type="entry name" value="SLC26A/SulP_fam"/>
</dbReference>